<feature type="chain" id="PRO_5038372091" description="Secreted protein" evidence="2">
    <location>
        <begin position="25"/>
        <end position="231"/>
    </location>
</feature>
<organism evidence="3 4">
    <name type="scientific">Streptomyces aurantiogriseus</name>
    <dbReference type="NCBI Taxonomy" id="66870"/>
    <lineage>
        <taxon>Bacteria</taxon>
        <taxon>Bacillati</taxon>
        <taxon>Actinomycetota</taxon>
        <taxon>Actinomycetes</taxon>
        <taxon>Kitasatosporales</taxon>
        <taxon>Streptomycetaceae</taxon>
        <taxon>Streptomyces</taxon>
    </lineage>
</organism>
<evidence type="ECO:0000313" key="4">
    <source>
        <dbReference type="Proteomes" id="UP000658320"/>
    </source>
</evidence>
<keyword evidence="4" id="KW-1185">Reference proteome</keyword>
<reference evidence="3" key="1">
    <citation type="journal article" date="2014" name="Int. J. Syst. Evol. Microbiol.">
        <title>Complete genome sequence of Corynebacterium casei LMG S-19264T (=DSM 44701T), isolated from a smear-ripened cheese.</title>
        <authorList>
            <consortium name="US DOE Joint Genome Institute (JGI-PGF)"/>
            <person name="Walter F."/>
            <person name="Albersmeier A."/>
            <person name="Kalinowski J."/>
            <person name="Ruckert C."/>
        </authorList>
    </citation>
    <scope>NUCLEOTIDE SEQUENCE</scope>
    <source>
        <strain evidence="3">JCM 4346</strain>
    </source>
</reference>
<gene>
    <name evidence="3" type="ORF">GCM10010251_83790</name>
</gene>
<feature type="region of interest" description="Disordered" evidence="1">
    <location>
        <begin position="163"/>
        <end position="231"/>
    </location>
</feature>
<sequence length="231" mass="23409">MSWTRGSLPALAVCVLLLTGSAGCGSGAAREPGDGASAAVSPSPVGKVLEDTDGEGRRYREVDKKGAPDVGVEVEPDADGGWDVRLKVRNFRFSPAGTKARAVSGRGTARLFVDDRPVADLRGPACDLPAGYLPHGTHQVTARLYADDGTVWAVDGKPIESTADVTASAPEASSEPEASPAPDRPSGPEASPEAGASPENAPSASSSVLSAPGIFPRTEGRGSPDHGGKAS</sequence>
<feature type="region of interest" description="Disordered" evidence="1">
    <location>
        <begin position="26"/>
        <end position="55"/>
    </location>
</feature>
<feature type="signal peptide" evidence="2">
    <location>
        <begin position="1"/>
        <end position="24"/>
    </location>
</feature>
<evidence type="ECO:0008006" key="5">
    <source>
        <dbReference type="Google" id="ProtNLM"/>
    </source>
</evidence>
<feature type="compositionally biased region" description="Basic and acidic residues" evidence="1">
    <location>
        <begin position="218"/>
        <end position="231"/>
    </location>
</feature>
<dbReference type="RefSeq" id="WP_189943264.1">
    <property type="nucleotide sequence ID" value="NZ_BMSX01000030.1"/>
</dbReference>
<proteinExistence type="predicted"/>
<dbReference type="AlphaFoldDB" id="A0A918KZ50"/>
<accession>A0A918KZ50</accession>
<evidence type="ECO:0000256" key="1">
    <source>
        <dbReference type="SAM" id="MobiDB-lite"/>
    </source>
</evidence>
<feature type="compositionally biased region" description="Low complexity" evidence="1">
    <location>
        <begin position="167"/>
        <end position="212"/>
    </location>
</feature>
<comment type="caution">
    <text evidence="3">The sequence shown here is derived from an EMBL/GenBank/DDBJ whole genome shotgun (WGS) entry which is preliminary data.</text>
</comment>
<evidence type="ECO:0000256" key="2">
    <source>
        <dbReference type="SAM" id="SignalP"/>
    </source>
</evidence>
<protein>
    <recommendedName>
        <fullName evidence="5">Secreted protein</fullName>
    </recommendedName>
</protein>
<dbReference type="Proteomes" id="UP000658320">
    <property type="component" value="Unassembled WGS sequence"/>
</dbReference>
<name>A0A918KZ50_9ACTN</name>
<reference evidence="3" key="2">
    <citation type="submission" date="2020-09" db="EMBL/GenBank/DDBJ databases">
        <authorList>
            <person name="Sun Q."/>
            <person name="Ohkuma M."/>
        </authorList>
    </citation>
    <scope>NUCLEOTIDE SEQUENCE</scope>
    <source>
        <strain evidence="3">JCM 4346</strain>
    </source>
</reference>
<evidence type="ECO:0000313" key="3">
    <source>
        <dbReference type="EMBL" id="GGR54071.1"/>
    </source>
</evidence>
<dbReference type="EMBL" id="BMSX01000030">
    <property type="protein sequence ID" value="GGR54071.1"/>
    <property type="molecule type" value="Genomic_DNA"/>
</dbReference>
<dbReference type="PROSITE" id="PS51257">
    <property type="entry name" value="PROKAR_LIPOPROTEIN"/>
    <property type="match status" value="1"/>
</dbReference>
<keyword evidence="2" id="KW-0732">Signal</keyword>